<accession>A0A9P0TP22</accession>
<name>A0A9P0TP22_PIEBR</name>
<dbReference type="PANTHER" id="PTHR47331">
    <property type="entry name" value="PHD-TYPE DOMAIN-CONTAINING PROTEIN"/>
    <property type="match status" value="1"/>
</dbReference>
<dbReference type="PANTHER" id="PTHR47331:SF6">
    <property type="entry name" value="DOUBLECORTIN DOMAIN-CONTAINING PROTEIN"/>
    <property type="match status" value="1"/>
</dbReference>
<protein>
    <submittedName>
        <fullName evidence="1">Uncharacterized protein</fullName>
    </submittedName>
</protein>
<evidence type="ECO:0000313" key="1">
    <source>
        <dbReference type="EMBL" id="CAH4035032.1"/>
    </source>
</evidence>
<dbReference type="EMBL" id="CALOZG010000042">
    <property type="protein sequence ID" value="CAH4035032.1"/>
    <property type="molecule type" value="Genomic_DNA"/>
</dbReference>
<dbReference type="Proteomes" id="UP001152562">
    <property type="component" value="Unassembled WGS sequence"/>
</dbReference>
<evidence type="ECO:0000313" key="2">
    <source>
        <dbReference type="Proteomes" id="UP001152562"/>
    </source>
</evidence>
<comment type="caution">
    <text evidence="1">The sequence shown here is derived from an EMBL/GenBank/DDBJ whole genome shotgun (WGS) entry which is preliminary data.</text>
</comment>
<gene>
    <name evidence="1" type="ORF">PIBRA_LOCUS11142</name>
</gene>
<dbReference type="Pfam" id="PF05380">
    <property type="entry name" value="Peptidase_A17"/>
    <property type="match status" value="1"/>
</dbReference>
<reference evidence="1" key="1">
    <citation type="submission" date="2022-05" db="EMBL/GenBank/DDBJ databases">
        <authorList>
            <person name="Okamura Y."/>
        </authorList>
    </citation>
    <scope>NUCLEOTIDE SEQUENCE</scope>
</reference>
<organism evidence="1 2">
    <name type="scientific">Pieris brassicae</name>
    <name type="common">White butterfly</name>
    <name type="synonym">Large white butterfly</name>
    <dbReference type="NCBI Taxonomy" id="7116"/>
    <lineage>
        <taxon>Eukaryota</taxon>
        <taxon>Metazoa</taxon>
        <taxon>Ecdysozoa</taxon>
        <taxon>Arthropoda</taxon>
        <taxon>Hexapoda</taxon>
        <taxon>Insecta</taxon>
        <taxon>Pterygota</taxon>
        <taxon>Neoptera</taxon>
        <taxon>Endopterygota</taxon>
        <taxon>Lepidoptera</taxon>
        <taxon>Glossata</taxon>
        <taxon>Ditrysia</taxon>
        <taxon>Papilionoidea</taxon>
        <taxon>Pieridae</taxon>
        <taxon>Pierinae</taxon>
        <taxon>Pieris</taxon>
    </lineage>
</organism>
<dbReference type="InterPro" id="IPR008042">
    <property type="entry name" value="Retrotrans_Pao"/>
</dbReference>
<proteinExistence type="predicted"/>
<sequence length="159" mass="17726">MVLCDSPKYIDLHSFSDASQSAFGSCVYIKTISTNGDVTVQLLCAKSKVAPLKPTSIPRLELCAALVATKLTNVVDSYKAIYIIRYKPARIVCWCDWSVVLGWIKGDITRLKKFVANRISEILEHASPLSWRYVPTDLNPADFISRGVNAKNIMSLSLW</sequence>
<dbReference type="AlphaFoldDB" id="A0A9P0TP22"/>
<keyword evidence="2" id="KW-1185">Reference proteome</keyword>